<feature type="signal peptide" evidence="1">
    <location>
        <begin position="1"/>
        <end position="22"/>
    </location>
</feature>
<feature type="chain" id="PRO_5045747351" description="Lipoprotein" evidence="1">
    <location>
        <begin position="23"/>
        <end position="114"/>
    </location>
</feature>
<reference evidence="3" key="1">
    <citation type="journal article" date="2019" name="Int. J. Syst. Evol. Microbiol.">
        <title>The Global Catalogue of Microorganisms (GCM) 10K type strain sequencing project: providing services to taxonomists for standard genome sequencing and annotation.</title>
        <authorList>
            <consortium name="The Broad Institute Genomics Platform"/>
            <consortium name="The Broad Institute Genome Sequencing Center for Infectious Disease"/>
            <person name="Wu L."/>
            <person name="Ma J."/>
        </authorList>
    </citation>
    <scope>NUCLEOTIDE SEQUENCE [LARGE SCALE GENOMIC DNA]</scope>
    <source>
        <strain evidence="3">JCM 17926</strain>
    </source>
</reference>
<name>A0ABP8LW27_9BACT</name>
<gene>
    <name evidence="2" type="ORF">GCM10023188_31220</name>
</gene>
<evidence type="ECO:0000313" key="3">
    <source>
        <dbReference type="Proteomes" id="UP001500552"/>
    </source>
</evidence>
<evidence type="ECO:0000256" key="1">
    <source>
        <dbReference type="SAM" id="SignalP"/>
    </source>
</evidence>
<proteinExistence type="predicted"/>
<dbReference type="EMBL" id="BAABHC010000016">
    <property type="protein sequence ID" value="GAA4437235.1"/>
    <property type="molecule type" value="Genomic_DNA"/>
</dbReference>
<dbReference type="PROSITE" id="PS51257">
    <property type="entry name" value="PROKAR_LIPOPROTEIN"/>
    <property type="match status" value="1"/>
</dbReference>
<keyword evidence="3" id="KW-1185">Reference proteome</keyword>
<evidence type="ECO:0000313" key="2">
    <source>
        <dbReference type="EMBL" id="GAA4437235.1"/>
    </source>
</evidence>
<organism evidence="2 3">
    <name type="scientific">Pontibacter saemangeumensis</name>
    <dbReference type="NCBI Taxonomy" id="1084525"/>
    <lineage>
        <taxon>Bacteria</taxon>
        <taxon>Pseudomonadati</taxon>
        <taxon>Bacteroidota</taxon>
        <taxon>Cytophagia</taxon>
        <taxon>Cytophagales</taxon>
        <taxon>Hymenobacteraceae</taxon>
        <taxon>Pontibacter</taxon>
    </lineage>
</organism>
<sequence length="114" mass="12609">MRRMFLLSISLLSSLLLLTSCDEDEEDSWQTQTVDATLVWSGDYAVDGCGYILYVGETAHKPTNEQDIPDSYKTASPAAVEAKIINYGKNTKTCMAGTAMRSIKVISLHTRLKD</sequence>
<dbReference type="RefSeq" id="WP_345160412.1">
    <property type="nucleotide sequence ID" value="NZ_BAABHC010000016.1"/>
</dbReference>
<dbReference type="Proteomes" id="UP001500552">
    <property type="component" value="Unassembled WGS sequence"/>
</dbReference>
<accession>A0ABP8LW27</accession>
<protein>
    <recommendedName>
        <fullName evidence="4">Lipoprotein</fullName>
    </recommendedName>
</protein>
<keyword evidence="1" id="KW-0732">Signal</keyword>
<comment type="caution">
    <text evidence="2">The sequence shown here is derived from an EMBL/GenBank/DDBJ whole genome shotgun (WGS) entry which is preliminary data.</text>
</comment>
<evidence type="ECO:0008006" key="4">
    <source>
        <dbReference type="Google" id="ProtNLM"/>
    </source>
</evidence>